<dbReference type="KEGG" id="osu:NT6N_18860"/>
<feature type="transmembrane region" description="Helical" evidence="1">
    <location>
        <begin position="20"/>
        <end position="47"/>
    </location>
</feature>
<evidence type="ECO:0000256" key="1">
    <source>
        <dbReference type="SAM" id="Phobius"/>
    </source>
</evidence>
<evidence type="ECO:0000313" key="2">
    <source>
        <dbReference type="EMBL" id="BDS06846.1"/>
    </source>
</evidence>
<gene>
    <name evidence="2" type="ORF">NT6N_18860</name>
</gene>
<keyword evidence="1" id="KW-0472">Membrane</keyword>
<reference evidence="2" key="1">
    <citation type="submission" date="2024-07" db="EMBL/GenBank/DDBJ databases">
        <title>Complete genome sequence of Verrucomicrobiaceae bacterium NT6N.</title>
        <authorList>
            <person name="Huang C."/>
            <person name="Takami H."/>
            <person name="Hamasaki K."/>
        </authorList>
    </citation>
    <scope>NUCLEOTIDE SEQUENCE</scope>
    <source>
        <strain evidence="2">NT6N</strain>
    </source>
</reference>
<protein>
    <submittedName>
        <fullName evidence="2">Uncharacterized protein</fullName>
    </submittedName>
</protein>
<organism evidence="2">
    <name type="scientific">Oceaniferula spumae</name>
    <dbReference type="NCBI Taxonomy" id="2979115"/>
    <lineage>
        <taxon>Bacteria</taxon>
        <taxon>Pseudomonadati</taxon>
        <taxon>Verrucomicrobiota</taxon>
        <taxon>Verrucomicrobiia</taxon>
        <taxon>Verrucomicrobiales</taxon>
        <taxon>Verrucomicrobiaceae</taxon>
        <taxon>Oceaniferula</taxon>
    </lineage>
</organism>
<keyword evidence="1" id="KW-0812">Transmembrane</keyword>
<accession>A0AAT9FLJ1</accession>
<keyword evidence="1" id="KW-1133">Transmembrane helix</keyword>
<feature type="transmembrane region" description="Helical" evidence="1">
    <location>
        <begin position="59"/>
        <end position="85"/>
    </location>
</feature>
<feature type="transmembrane region" description="Helical" evidence="1">
    <location>
        <begin position="106"/>
        <end position="125"/>
    </location>
</feature>
<feature type="transmembrane region" description="Helical" evidence="1">
    <location>
        <begin position="131"/>
        <end position="148"/>
    </location>
</feature>
<dbReference type="EMBL" id="AP026866">
    <property type="protein sequence ID" value="BDS06846.1"/>
    <property type="molecule type" value="Genomic_DNA"/>
</dbReference>
<dbReference type="AlphaFoldDB" id="A0AAT9FLJ1"/>
<sequence length="158" mass="17208">MSHDDTVIRTSFGQKLAGRLALLFGATMQLIAAFGFILSLVAGIMWLVLNEDMVEILPFLVLLALSVVMHVSGQVMIYTGDYLLGKTRGLGERALLLMCSRYIVRDISRVMAAILFLLAATALAGGRMAEMVVLAVLCGGCGYLIWWVNKLPRAMSQP</sequence>
<name>A0AAT9FLJ1_9BACT</name>
<proteinExistence type="predicted"/>